<dbReference type="EMBL" id="FQXP01000004">
    <property type="protein sequence ID" value="SHH71512.1"/>
    <property type="molecule type" value="Genomic_DNA"/>
</dbReference>
<dbReference type="RefSeq" id="WP_072830983.1">
    <property type="nucleotide sequence ID" value="NZ_FQXP01000004.1"/>
</dbReference>
<dbReference type="GO" id="GO:0016887">
    <property type="term" value="F:ATP hydrolysis activity"/>
    <property type="evidence" value="ECO:0007669"/>
    <property type="project" value="InterPro"/>
</dbReference>
<protein>
    <submittedName>
        <fullName evidence="6">D-methionine transport system ATP-binding protein</fullName>
    </submittedName>
</protein>
<dbReference type="Gene3D" id="3.40.50.300">
    <property type="entry name" value="P-loop containing nucleotide triphosphate hydrolases"/>
    <property type="match status" value="1"/>
</dbReference>
<dbReference type="OrthoDB" id="9806285at2"/>
<dbReference type="InterPro" id="IPR003439">
    <property type="entry name" value="ABC_transporter-like_ATP-bd"/>
</dbReference>
<sequence>MKEILVVDKVNKFYGERLVLKDINIAFSKGDMVAIIGESGGGKTTLAKLIIGLENLNSGEILYEGVKLKSLRKRDFKYCADIQYIFQDPYAALEENKTVNEVLTEPIRICKRHKRNTLTPSEALEIVDKNLLSYMDKKIENLSGGQRQKVSIARALIPMPKIIIADECTSMLDEGSSEEVLKAFENIRKSQGVTILSIVHEVDFQKDPWNRIIVIKDGVVVEDLGFKEFQINCKSDYSKKLIESYRFLRGIENE</sequence>
<dbReference type="PROSITE" id="PS50893">
    <property type="entry name" value="ABC_TRANSPORTER_2"/>
    <property type="match status" value="1"/>
</dbReference>
<feature type="domain" description="ABC transporter" evidence="5">
    <location>
        <begin position="5"/>
        <end position="242"/>
    </location>
</feature>
<dbReference type="STRING" id="1121306.SAMN02745196_01167"/>
<evidence type="ECO:0000313" key="7">
    <source>
        <dbReference type="Proteomes" id="UP000184526"/>
    </source>
</evidence>
<dbReference type="GO" id="GO:0005524">
    <property type="term" value="F:ATP binding"/>
    <property type="evidence" value="ECO:0007669"/>
    <property type="project" value="UniProtKB-KW"/>
</dbReference>
<dbReference type="InterPro" id="IPR027417">
    <property type="entry name" value="P-loop_NTPase"/>
</dbReference>
<dbReference type="AlphaFoldDB" id="A0A1M5V8B3"/>
<keyword evidence="4 6" id="KW-0067">ATP-binding</keyword>
<dbReference type="InterPro" id="IPR003593">
    <property type="entry name" value="AAA+_ATPase"/>
</dbReference>
<evidence type="ECO:0000259" key="5">
    <source>
        <dbReference type="PROSITE" id="PS50893"/>
    </source>
</evidence>
<dbReference type="PANTHER" id="PTHR43776:SF7">
    <property type="entry name" value="D,D-DIPEPTIDE TRANSPORT ATP-BINDING PROTEIN DDPF-RELATED"/>
    <property type="match status" value="1"/>
</dbReference>
<proteinExistence type="inferred from homology"/>
<reference evidence="6 7" key="1">
    <citation type="submission" date="2016-11" db="EMBL/GenBank/DDBJ databases">
        <authorList>
            <person name="Jaros S."/>
            <person name="Januszkiewicz K."/>
            <person name="Wedrychowicz H."/>
        </authorList>
    </citation>
    <scope>NUCLEOTIDE SEQUENCE [LARGE SCALE GENOMIC DNA]</scope>
    <source>
        <strain evidence="6 7">DSM 3089</strain>
    </source>
</reference>
<dbReference type="SUPFAM" id="SSF52540">
    <property type="entry name" value="P-loop containing nucleoside triphosphate hydrolases"/>
    <property type="match status" value="1"/>
</dbReference>
<evidence type="ECO:0000313" key="6">
    <source>
        <dbReference type="EMBL" id="SHH71512.1"/>
    </source>
</evidence>
<dbReference type="InterPro" id="IPR050319">
    <property type="entry name" value="ABC_transp_ATP-bind"/>
</dbReference>
<evidence type="ECO:0000256" key="1">
    <source>
        <dbReference type="ARBA" id="ARBA00005417"/>
    </source>
</evidence>
<evidence type="ECO:0000256" key="2">
    <source>
        <dbReference type="ARBA" id="ARBA00022448"/>
    </source>
</evidence>
<accession>A0A1M5V8B3</accession>
<dbReference type="SMART" id="SM00382">
    <property type="entry name" value="AAA"/>
    <property type="match status" value="1"/>
</dbReference>
<dbReference type="Pfam" id="PF00005">
    <property type="entry name" value="ABC_tran"/>
    <property type="match status" value="1"/>
</dbReference>
<gene>
    <name evidence="6" type="ORF">SAMN02745196_01167</name>
</gene>
<keyword evidence="2" id="KW-0813">Transport</keyword>
<evidence type="ECO:0000256" key="3">
    <source>
        <dbReference type="ARBA" id="ARBA00022741"/>
    </source>
</evidence>
<dbReference type="InterPro" id="IPR017871">
    <property type="entry name" value="ABC_transporter-like_CS"/>
</dbReference>
<organism evidence="6 7">
    <name type="scientific">Clostridium collagenovorans DSM 3089</name>
    <dbReference type="NCBI Taxonomy" id="1121306"/>
    <lineage>
        <taxon>Bacteria</taxon>
        <taxon>Bacillati</taxon>
        <taxon>Bacillota</taxon>
        <taxon>Clostridia</taxon>
        <taxon>Eubacteriales</taxon>
        <taxon>Clostridiaceae</taxon>
        <taxon>Clostridium</taxon>
    </lineage>
</organism>
<dbReference type="PANTHER" id="PTHR43776">
    <property type="entry name" value="TRANSPORT ATP-BINDING PROTEIN"/>
    <property type="match status" value="1"/>
</dbReference>
<keyword evidence="7" id="KW-1185">Reference proteome</keyword>
<keyword evidence="3" id="KW-0547">Nucleotide-binding</keyword>
<dbReference type="PROSITE" id="PS00211">
    <property type="entry name" value="ABC_TRANSPORTER_1"/>
    <property type="match status" value="1"/>
</dbReference>
<dbReference type="Proteomes" id="UP000184526">
    <property type="component" value="Unassembled WGS sequence"/>
</dbReference>
<comment type="similarity">
    <text evidence="1">Belongs to the ABC transporter superfamily.</text>
</comment>
<dbReference type="GO" id="GO:0055085">
    <property type="term" value="P:transmembrane transport"/>
    <property type="evidence" value="ECO:0007669"/>
    <property type="project" value="UniProtKB-ARBA"/>
</dbReference>
<evidence type="ECO:0000256" key="4">
    <source>
        <dbReference type="ARBA" id="ARBA00022840"/>
    </source>
</evidence>
<name>A0A1M5V8B3_9CLOT</name>